<sequence length="135" mass="15889">MVSRWLGYARQKKRTIWIAAGLSLLVGLGYSALPTYDRSHYSPRHVYRLDYYEASWLQRLMHWNMKYPHVIRLYRIQPETLLGKSQVVDLWLNGEIYWWLNPPVNAVQVGRDVVFENVPPECTDCPRLPDSAVMP</sequence>
<accession>A0A1H0WYM6</accession>
<reference evidence="2" key="1">
    <citation type="submission" date="2016-10" db="EMBL/GenBank/DDBJ databases">
        <authorList>
            <person name="Varghese N."/>
            <person name="Submissions S."/>
        </authorList>
    </citation>
    <scope>NUCLEOTIDE SEQUENCE [LARGE SCALE GENOMIC DNA]</scope>
    <source>
        <strain evidence="2">DSM 17101</strain>
    </source>
</reference>
<gene>
    <name evidence="1" type="ORF">SAMN04489708_1872</name>
</gene>
<keyword evidence="2" id="KW-1185">Reference proteome</keyword>
<evidence type="ECO:0000313" key="1">
    <source>
        <dbReference type="EMBL" id="SDP95545.1"/>
    </source>
</evidence>
<organism evidence="1 2">
    <name type="scientific">Paracidovorax cattleyae</name>
    <dbReference type="NCBI Taxonomy" id="80868"/>
    <lineage>
        <taxon>Bacteria</taxon>
        <taxon>Pseudomonadati</taxon>
        <taxon>Pseudomonadota</taxon>
        <taxon>Betaproteobacteria</taxon>
        <taxon>Burkholderiales</taxon>
        <taxon>Comamonadaceae</taxon>
        <taxon>Paracidovorax</taxon>
    </lineage>
</organism>
<name>A0A1H0WYM6_9BURK</name>
<dbReference type="Proteomes" id="UP000199317">
    <property type="component" value="Unassembled WGS sequence"/>
</dbReference>
<evidence type="ECO:0000313" key="2">
    <source>
        <dbReference type="Proteomes" id="UP000199317"/>
    </source>
</evidence>
<dbReference type="AlphaFoldDB" id="A0A1H0WYM6"/>
<proteinExistence type="predicted"/>
<dbReference type="EMBL" id="FNJL01000087">
    <property type="protein sequence ID" value="SDP95545.1"/>
    <property type="molecule type" value="Genomic_DNA"/>
</dbReference>
<protein>
    <submittedName>
        <fullName evidence="1">Uncharacterized protein</fullName>
    </submittedName>
</protein>